<reference evidence="3" key="1">
    <citation type="journal article" date="2021" name="Genome Biol. Evol.">
        <title>A High-Quality Reference Genome for a Parasitic Bivalve with Doubly Uniparental Inheritance (Bivalvia: Unionida).</title>
        <authorList>
            <person name="Smith C.H."/>
        </authorList>
    </citation>
    <scope>NUCLEOTIDE SEQUENCE</scope>
    <source>
        <strain evidence="3">CHS0354</strain>
    </source>
</reference>
<reference evidence="3" key="3">
    <citation type="submission" date="2023-05" db="EMBL/GenBank/DDBJ databases">
        <authorList>
            <person name="Smith C.H."/>
        </authorList>
    </citation>
    <scope>NUCLEOTIDE SEQUENCE</scope>
    <source>
        <strain evidence="3">CHS0354</strain>
        <tissue evidence="3">Mantle</tissue>
    </source>
</reference>
<keyword evidence="2" id="KW-1133">Transmembrane helix</keyword>
<organism evidence="3 4">
    <name type="scientific">Potamilus streckersoni</name>
    <dbReference type="NCBI Taxonomy" id="2493646"/>
    <lineage>
        <taxon>Eukaryota</taxon>
        <taxon>Metazoa</taxon>
        <taxon>Spiralia</taxon>
        <taxon>Lophotrochozoa</taxon>
        <taxon>Mollusca</taxon>
        <taxon>Bivalvia</taxon>
        <taxon>Autobranchia</taxon>
        <taxon>Heteroconchia</taxon>
        <taxon>Palaeoheterodonta</taxon>
        <taxon>Unionida</taxon>
        <taxon>Unionoidea</taxon>
        <taxon>Unionidae</taxon>
        <taxon>Ambleminae</taxon>
        <taxon>Lampsilini</taxon>
        <taxon>Potamilus</taxon>
    </lineage>
</organism>
<dbReference type="EMBL" id="JAEAOA010000708">
    <property type="protein sequence ID" value="KAK3593882.1"/>
    <property type="molecule type" value="Genomic_DNA"/>
</dbReference>
<feature type="compositionally biased region" description="Polar residues" evidence="1">
    <location>
        <begin position="287"/>
        <end position="299"/>
    </location>
</feature>
<evidence type="ECO:0000256" key="2">
    <source>
        <dbReference type="SAM" id="Phobius"/>
    </source>
</evidence>
<evidence type="ECO:0000256" key="1">
    <source>
        <dbReference type="SAM" id="MobiDB-lite"/>
    </source>
</evidence>
<evidence type="ECO:0000313" key="3">
    <source>
        <dbReference type="EMBL" id="KAK3593882.1"/>
    </source>
</evidence>
<evidence type="ECO:0000313" key="4">
    <source>
        <dbReference type="Proteomes" id="UP001195483"/>
    </source>
</evidence>
<proteinExistence type="predicted"/>
<gene>
    <name evidence="3" type="ORF">CHS0354_011486</name>
</gene>
<feature type="compositionally biased region" description="Basic and acidic residues" evidence="1">
    <location>
        <begin position="379"/>
        <end position="400"/>
    </location>
</feature>
<name>A0AAE0VYH0_9BIVA</name>
<feature type="region of interest" description="Disordered" evidence="1">
    <location>
        <begin position="358"/>
        <end position="400"/>
    </location>
</feature>
<feature type="transmembrane region" description="Helical" evidence="2">
    <location>
        <begin position="85"/>
        <end position="109"/>
    </location>
</feature>
<comment type="caution">
    <text evidence="3">The sequence shown here is derived from an EMBL/GenBank/DDBJ whole genome shotgun (WGS) entry which is preliminary data.</text>
</comment>
<feature type="region of interest" description="Disordered" evidence="1">
    <location>
        <begin position="124"/>
        <end position="146"/>
    </location>
</feature>
<feature type="compositionally biased region" description="Basic and acidic residues" evidence="1">
    <location>
        <begin position="300"/>
        <end position="311"/>
    </location>
</feature>
<protein>
    <submittedName>
        <fullName evidence="3">Uncharacterized protein</fullName>
    </submittedName>
</protein>
<reference evidence="3" key="2">
    <citation type="journal article" date="2021" name="Genome Biol. Evol.">
        <title>Developing a high-quality reference genome for a parasitic bivalve with doubly uniparental inheritance (Bivalvia: Unionida).</title>
        <authorList>
            <person name="Smith C.H."/>
        </authorList>
    </citation>
    <scope>NUCLEOTIDE SEQUENCE</scope>
    <source>
        <strain evidence="3">CHS0354</strain>
        <tissue evidence="3">Mantle</tissue>
    </source>
</reference>
<dbReference type="AlphaFoldDB" id="A0AAE0VYH0"/>
<dbReference type="Proteomes" id="UP001195483">
    <property type="component" value="Unassembled WGS sequence"/>
</dbReference>
<keyword evidence="2" id="KW-0812">Transmembrane</keyword>
<sequence length="400" mass="44942">MNSSFVTVNCSAIETEPYYSSFATEKSSKPTEIQTLQTIITTHDGQTTILMKPTIIQEWETSTDEGPKASNMSRDAGNDNNTISMLLHVVLPIAGGLILIVLVSVTILCTRRCRNEKHMLRTKVSGSNSLGNSDPPFEAHSLGNSNHPFEVDNADGVHNYEEMREPQNSKLNLFPDIDTPKAMVQGYDYITFEKIPPKRVPNYDLMMENVDMPLSDSTYSHVPSETFSLKCFKPAEYSHINFDKTDTGEKLSVCVDRNGQSTTFDCYSHIEFESKPSVSIINPIGKSEQTISDNNSHTTLRSDNDDHHSSSRPEGTVVDGDSYFHLAFNAKQSRDDNDLDMTIRFGNIQNYNYAKVNREHKKQKPRDKMEIMQIGEVGGLDRTDEMEKGSENDDNSKVNL</sequence>
<accession>A0AAE0VYH0</accession>
<feature type="region of interest" description="Disordered" evidence="1">
    <location>
        <begin position="287"/>
        <end position="318"/>
    </location>
</feature>
<keyword evidence="4" id="KW-1185">Reference proteome</keyword>
<keyword evidence="2" id="KW-0472">Membrane</keyword>